<evidence type="ECO:0000256" key="6">
    <source>
        <dbReference type="ARBA" id="ARBA00022692"/>
    </source>
</evidence>
<dbReference type="SMART" id="SM00304">
    <property type="entry name" value="HAMP"/>
    <property type="match status" value="1"/>
</dbReference>
<evidence type="ECO:0000256" key="10">
    <source>
        <dbReference type="ARBA" id="ARBA00023136"/>
    </source>
</evidence>
<dbReference type="InterPro" id="IPR003660">
    <property type="entry name" value="HAMP_dom"/>
</dbReference>
<dbReference type="SUPFAM" id="SSF55874">
    <property type="entry name" value="ATPase domain of HSP90 chaperone/DNA topoisomerase II/histidine kinase"/>
    <property type="match status" value="1"/>
</dbReference>
<dbReference type="Gene3D" id="1.10.287.130">
    <property type="match status" value="1"/>
</dbReference>
<evidence type="ECO:0000256" key="11">
    <source>
        <dbReference type="SAM" id="Phobius"/>
    </source>
</evidence>
<keyword evidence="4" id="KW-0597">Phosphoprotein</keyword>
<feature type="domain" description="HAMP" evidence="13">
    <location>
        <begin position="197"/>
        <end position="250"/>
    </location>
</feature>
<feature type="transmembrane region" description="Helical" evidence="11">
    <location>
        <begin position="176"/>
        <end position="196"/>
    </location>
</feature>
<dbReference type="Proteomes" id="UP001500957">
    <property type="component" value="Unassembled WGS sequence"/>
</dbReference>
<dbReference type="CDD" id="cd06225">
    <property type="entry name" value="HAMP"/>
    <property type="match status" value="1"/>
</dbReference>
<keyword evidence="5" id="KW-0808">Transferase</keyword>
<gene>
    <name evidence="14" type="primary">phoR</name>
    <name evidence="14" type="ORF">GCM10009547_11750</name>
</gene>
<dbReference type="SMART" id="SM00387">
    <property type="entry name" value="HATPase_c"/>
    <property type="match status" value="1"/>
</dbReference>
<evidence type="ECO:0000313" key="14">
    <source>
        <dbReference type="EMBL" id="GAA0611355.1"/>
    </source>
</evidence>
<feature type="domain" description="Histidine kinase" evidence="12">
    <location>
        <begin position="272"/>
        <end position="492"/>
    </location>
</feature>
<dbReference type="EC" id="2.7.13.3" evidence="3"/>
<keyword evidence="9" id="KW-0902">Two-component regulatory system</keyword>
<sequence length="492" mass="52737">MSPRARLRGLSAQVPLRVKLMAALLVLTTAAVGITGATATAVLRDYLVDRLDNRLELYTNTAMPYMSQPVPAPATSALTLPRLPNPYFLITWDAEGNELRRENAQFEAPGAAPRLKPVRLAEAEAKAGAPFDVEALGGNQPDWRALLTPLPDGTGSLMVAVSLNEVDITVSRLTRILIAVGLSVLTLVAVLAYAIVRSSLRPLREVETTALAIAAGDLSRRVPDHPHRTEVGQLSAAVNGMLTQIESAVRERESAAAEARTSEKRMRQFVTDASHELRTPLTSIRGFAELYRQGAAGPEQMPSLLRRIEDEATRMGLLVEDLLLLARLDQQRPLRQEPVDLVTVATDAVHAARAADPDRPIEVGMLNGDEPPGVIGDEGRLRQIADNLVSNACTHTPPGTPVRVGVGAEVIDGRHWAVLEVADSGPGLSEEERDRVFERFYRTDSSRARSTGGTGLGLSIVAALVAAHGGDVTVDSAPGRGATFRVRIPALS</sequence>
<keyword evidence="7 14" id="KW-0418">Kinase</keyword>
<evidence type="ECO:0000256" key="1">
    <source>
        <dbReference type="ARBA" id="ARBA00000085"/>
    </source>
</evidence>
<dbReference type="InterPro" id="IPR036890">
    <property type="entry name" value="HATPase_C_sf"/>
</dbReference>
<dbReference type="PANTHER" id="PTHR45436">
    <property type="entry name" value="SENSOR HISTIDINE KINASE YKOH"/>
    <property type="match status" value="1"/>
</dbReference>
<dbReference type="PROSITE" id="PS50109">
    <property type="entry name" value="HIS_KIN"/>
    <property type="match status" value="1"/>
</dbReference>
<reference evidence="14 15" key="1">
    <citation type="journal article" date="2019" name="Int. J. Syst. Evol. Microbiol.">
        <title>The Global Catalogue of Microorganisms (GCM) 10K type strain sequencing project: providing services to taxonomists for standard genome sequencing and annotation.</title>
        <authorList>
            <consortium name="The Broad Institute Genomics Platform"/>
            <consortium name="The Broad Institute Genome Sequencing Center for Infectious Disease"/>
            <person name="Wu L."/>
            <person name="Ma J."/>
        </authorList>
    </citation>
    <scope>NUCLEOTIDE SEQUENCE [LARGE SCALE GENOMIC DNA]</scope>
    <source>
        <strain evidence="14 15">JCM 10671</strain>
    </source>
</reference>
<dbReference type="InterPro" id="IPR005467">
    <property type="entry name" value="His_kinase_dom"/>
</dbReference>
<evidence type="ECO:0000256" key="4">
    <source>
        <dbReference type="ARBA" id="ARBA00022553"/>
    </source>
</evidence>
<dbReference type="SMART" id="SM00388">
    <property type="entry name" value="HisKA"/>
    <property type="match status" value="1"/>
</dbReference>
<dbReference type="Gene3D" id="6.10.340.10">
    <property type="match status" value="1"/>
</dbReference>
<dbReference type="InterPro" id="IPR036097">
    <property type="entry name" value="HisK_dim/P_sf"/>
</dbReference>
<dbReference type="PRINTS" id="PR00344">
    <property type="entry name" value="BCTRLSENSOR"/>
</dbReference>
<proteinExistence type="predicted"/>
<keyword evidence="10 11" id="KW-0472">Membrane</keyword>
<evidence type="ECO:0000313" key="15">
    <source>
        <dbReference type="Proteomes" id="UP001500957"/>
    </source>
</evidence>
<dbReference type="PROSITE" id="PS50885">
    <property type="entry name" value="HAMP"/>
    <property type="match status" value="1"/>
</dbReference>
<keyword evidence="8 11" id="KW-1133">Transmembrane helix</keyword>
<dbReference type="SUPFAM" id="SSF158472">
    <property type="entry name" value="HAMP domain-like"/>
    <property type="match status" value="1"/>
</dbReference>
<organism evidence="14 15">
    <name type="scientific">Sporichthya brevicatena</name>
    <dbReference type="NCBI Taxonomy" id="171442"/>
    <lineage>
        <taxon>Bacteria</taxon>
        <taxon>Bacillati</taxon>
        <taxon>Actinomycetota</taxon>
        <taxon>Actinomycetes</taxon>
        <taxon>Sporichthyales</taxon>
        <taxon>Sporichthyaceae</taxon>
        <taxon>Sporichthya</taxon>
    </lineage>
</organism>
<dbReference type="CDD" id="cd00075">
    <property type="entry name" value="HATPase"/>
    <property type="match status" value="1"/>
</dbReference>
<dbReference type="Pfam" id="PF00512">
    <property type="entry name" value="HisKA"/>
    <property type="match status" value="1"/>
</dbReference>
<dbReference type="EMBL" id="BAAAHE010000008">
    <property type="protein sequence ID" value="GAA0611355.1"/>
    <property type="molecule type" value="Genomic_DNA"/>
</dbReference>
<dbReference type="InterPro" id="IPR050428">
    <property type="entry name" value="TCS_sensor_his_kinase"/>
</dbReference>
<keyword evidence="6 11" id="KW-0812">Transmembrane</keyword>
<dbReference type="RefSeq" id="WP_425566068.1">
    <property type="nucleotide sequence ID" value="NZ_BAAAHE010000008.1"/>
</dbReference>
<evidence type="ECO:0000259" key="12">
    <source>
        <dbReference type="PROSITE" id="PS50109"/>
    </source>
</evidence>
<comment type="caution">
    <text evidence="14">The sequence shown here is derived from an EMBL/GenBank/DDBJ whole genome shotgun (WGS) entry which is preliminary data.</text>
</comment>
<dbReference type="InterPro" id="IPR003594">
    <property type="entry name" value="HATPase_dom"/>
</dbReference>
<dbReference type="InterPro" id="IPR004358">
    <property type="entry name" value="Sig_transdc_His_kin-like_C"/>
</dbReference>
<evidence type="ECO:0000259" key="13">
    <source>
        <dbReference type="PROSITE" id="PS50885"/>
    </source>
</evidence>
<evidence type="ECO:0000256" key="5">
    <source>
        <dbReference type="ARBA" id="ARBA00022679"/>
    </source>
</evidence>
<evidence type="ECO:0000256" key="2">
    <source>
        <dbReference type="ARBA" id="ARBA00004236"/>
    </source>
</evidence>
<evidence type="ECO:0000256" key="7">
    <source>
        <dbReference type="ARBA" id="ARBA00022777"/>
    </source>
</evidence>
<protein>
    <recommendedName>
        <fullName evidence="3">histidine kinase</fullName>
        <ecNumber evidence="3">2.7.13.3</ecNumber>
    </recommendedName>
</protein>
<dbReference type="Gene3D" id="3.30.565.10">
    <property type="entry name" value="Histidine kinase-like ATPase, C-terminal domain"/>
    <property type="match status" value="1"/>
</dbReference>
<accession>A0ABN1GGZ2</accession>
<dbReference type="Pfam" id="PF00672">
    <property type="entry name" value="HAMP"/>
    <property type="match status" value="1"/>
</dbReference>
<evidence type="ECO:0000256" key="9">
    <source>
        <dbReference type="ARBA" id="ARBA00023012"/>
    </source>
</evidence>
<dbReference type="Pfam" id="PF02518">
    <property type="entry name" value="HATPase_c"/>
    <property type="match status" value="1"/>
</dbReference>
<dbReference type="PANTHER" id="PTHR45436:SF5">
    <property type="entry name" value="SENSOR HISTIDINE KINASE TRCS"/>
    <property type="match status" value="1"/>
</dbReference>
<dbReference type="SUPFAM" id="SSF47384">
    <property type="entry name" value="Homodimeric domain of signal transducing histidine kinase"/>
    <property type="match status" value="1"/>
</dbReference>
<evidence type="ECO:0000256" key="3">
    <source>
        <dbReference type="ARBA" id="ARBA00012438"/>
    </source>
</evidence>
<comment type="subcellular location">
    <subcellularLocation>
        <location evidence="2">Cell membrane</location>
    </subcellularLocation>
</comment>
<keyword evidence="15" id="KW-1185">Reference proteome</keyword>
<name>A0ABN1GGZ2_9ACTN</name>
<dbReference type="InterPro" id="IPR003661">
    <property type="entry name" value="HisK_dim/P_dom"/>
</dbReference>
<dbReference type="CDD" id="cd00082">
    <property type="entry name" value="HisKA"/>
    <property type="match status" value="1"/>
</dbReference>
<comment type="catalytic activity">
    <reaction evidence="1">
        <text>ATP + protein L-histidine = ADP + protein N-phospho-L-histidine.</text>
        <dbReference type="EC" id="2.7.13.3"/>
    </reaction>
</comment>
<evidence type="ECO:0000256" key="8">
    <source>
        <dbReference type="ARBA" id="ARBA00022989"/>
    </source>
</evidence>
<dbReference type="GO" id="GO:0016301">
    <property type="term" value="F:kinase activity"/>
    <property type="evidence" value="ECO:0007669"/>
    <property type="project" value="UniProtKB-KW"/>
</dbReference>